<sequence>MSDLFTLSRADVAATLDVGYSSVGAWLAPLPLPTMTGADGQRRYRLVDLIPALRQNRKRGLVGEDLSRLIAADLAERERRGALGAGFDLDLATAENFLGCLTPEEGERAQRLYGRVTAALVMALWDVAEPTLAVRALALPAHVRAIFGDPAEMPPEGREVFFVTAFAARNAPHLFNKEAA</sequence>
<proteinExistence type="predicted"/>
<dbReference type="RefSeq" id="WP_377834173.1">
    <property type="nucleotide sequence ID" value="NZ_JBHRSK010000013.1"/>
</dbReference>
<keyword evidence="2" id="KW-1185">Reference proteome</keyword>
<organism evidence="1 2">
    <name type="scientific">Acidimangrovimonas pyrenivorans</name>
    <dbReference type="NCBI Taxonomy" id="2030798"/>
    <lineage>
        <taxon>Bacteria</taxon>
        <taxon>Pseudomonadati</taxon>
        <taxon>Pseudomonadota</taxon>
        <taxon>Alphaproteobacteria</taxon>
        <taxon>Rhodobacterales</taxon>
        <taxon>Paracoccaceae</taxon>
        <taxon>Acidimangrovimonas</taxon>
    </lineage>
</organism>
<evidence type="ECO:0000313" key="2">
    <source>
        <dbReference type="Proteomes" id="UP001595443"/>
    </source>
</evidence>
<reference evidence="2" key="1">
    <citation type="journal article" date="2019" name="Int. J. Syst. Evol. Microbiol.">
        <title>The Global Catalogue of Microorganisms (GCM) 10K type strain sequencing project: providing services to taxonomists for standard genome sequencing and annotation.</title>
        <authorList>
            <consortium name="The Broad Institute Genomics Platform"/>
            <consortium name="The Broad Institute Genome Sequencing Center for Infectious Disease"/>
            <person name="Wu L."/>
            <person name="Ma J."/>
        </authorList>
    </citation>
    <scope>NUCLEOTIDE SEQUENCE [LARGE SCALE GENOMIC DNA]</scope>
    <source>
        <strain evidence="2">KCTC 62192</strain>
    </source>
</reference>
<evidence type="ECO:0000313" key="1">
    <source>
        <dbReference type="EMBL" id="MFC2969464.1"/>
    </source>
</evidence>
<comment type="caution">
    <text evidence="1">The sequence shown here is derived from an EMBL/GenBank/DDBJ whole genome shotgun (WGS) entry which is preliminary data.</text>
</comment>
<dbReference type="EMBL" id="JBHRSK010000013">
    <property type="protein sequence ID" value="MFC2969464.1"/>
    <property type="molecule type" value="Genomic_DNA"/>
</dbReference>
<name>A0ABV7AJA0_9RHOB</name>
<dbReference type="Proteomes" id="UP001595443">
    <property type="component" value="Unassembled WGS sequence"/>
</dbReference>
<protein>
    <recommendedName>
        <fullName evidence="3">HTH merR-type domain-containing protein</fullName>
    </recommendedName>
</protein>
<gene>
    <name evidence="1" type="ORF">ACFOES_15290</name>
</gene>
<accession>A0ABV7AJA0</accession>
<evidence type="ECO:0008006" key="3">
    <source>
        <dbReference type="Google" id="ProtNLM"/>
    </source>
</evidence>